<proteinExistence type="predicted"/>
<protein>
    <submittedName>
        <fullName evidence="1">Uncharacterized protein</fullName>
    </submittedName>
</protein>
<keyword evidence="2" id="KW-1185">Reference proteome</keyword>
<comment type="caution">
    <text evidence="1">The sequence shown here is derived from an EMBL/GenBank/DDBJ whole genome shotgun (WGS) entry which is preliminary data.</text>
</comment>
<dbReference type="EMBL" id="JACOOO010000016">
    <property type="protein sequence ID" value="MBC5629070.1"/>
    <property type="molecule type" value="Genomic_DNA"/>
</dbReference>
<dbReference type="Proteomes" id="UP000596929">
    <property type="component" value="Unassembled WGS sequence"/>
</dbReference>
<evidence type="ECO:0000313" key="1">
    <source>
        <dbReference type="EMBL" id="MBC5629070.1"/>
    </source>
</evidence>
<accession>A0ABR7DCE5</accession>
<sequence>MSRCKINDSNCKEVCLSCENYDKDTSIEIRLYDHKTDKFMYKIITETELEMIDKTLGNSWRLKKQ</sequence>
<evidence type="ECO:0000313" key="2">
    <source>
        <dbReference type="Proteomes" id="UP000596929"/>
    </source>
</evidence>
<reference evidence="1 2" key="1">
    <citation type="submission" date="2020-08" db="EMBL/GenBank/DDBJ databases">
        <title>Genome public.</title>
        <authorList>
            <person name="Liu C."/>
            <person name="Sun Q."/>
        </authorList>
    </citation>
    <scope>NUCLEOTIDE SEQUENCE [LARGE SCALE GENOMIC DNA]</scope>
    <source>
        <strain evidence="1 2">NSJ-6</strain>
    </source>
</reference>
<name>A0ABR7DCE5_9CLOT</name>
<gene>
    <name evidence="1" type="ORF">H8S20_09215</name>
</gene>
<dbReference type="RefSeq" id="WP_186859928.1">
    <property type="nucleotide sequence ID" value="NZ_JACOOO010000016.1"/>
</dbReference>
<organism evidence="1 2">
    <name type="scientific">Clostridium hominis</name>
    <dbReference type="NCBI Taxonomy" id="2763036"/>
    <lineage>
        <taxon>Bacteria</taxon>
        <taxon>Bacillati</taxon>
        <taxon>Bacillota</taxon>
        <taxon>Clostridia</taxon>
        <taxon>Eubacteriales</taxon>
        <taxon>Clostridiaceae</taxon>
        <taxon>Clostridium</taxon>
    </lineage>
</organism>